<organism evidence="1 2">
    <name type="scientific">Ancylostoma duodenale</name>
    <dbReference type="NCBI Taxonomy" id="51022"/>
    <lineage>
        <taxon>Eukaryota</taxon>
        <taxon>Metazoa</taxon>
        <taxon>Ecdysozoa</taxon>
        <taxon>Nematoda</taxon>
        <taxon>Chromadorea</taxon>
        <taxon>Rhabditida</taxon>
        <taxon>Rhabditina</taxon>
        <taxon>Rhabditomorpha</taxon>
        <taxon>Strongyloidea</taxon>
        <taxon>Ancylostomatidae</taxon>
        <taxon>Ancylostomatinae</taxon>
        <taxon>Ancylostoma</taxon>
    </lineage>
</organism>
<keyword evidence="2" id="KW-1185">Reference proteome</keyword>
<gene>
    <name evidence="1" type="ORF">ANCDUO_08512</name>
</gene>
<evidence type="ECO:0000313" key="2">
    <source>
        <dbReference type="Proteomes" id="UP000054047"/>
    </source>
</evidence>
<accession>A0A0C2DFI8</accession>
<dbReference type="AlphaFoldDB" id="A0A0C2DFI8"/>
<name>A0A0C2DFI8_9BILA</name>
<protein>
    <recommendedName>
        <fullName evidence="3">Myosin N-terminal SH3-like domain-containing protein</fullName>
    </recommendedName>
</protein>
<sequence length="59" mass="6614">MLFALRNPYSFAAMSNSDFEQDPGFQYLGMSREARAASAARPFDSKKNVWVPDPEEGVL</sequence>
<evidence type="ECO:0000313" key="1">
    <source>
        <dbReference type="EMBL" id="KIH61222.1"/>
    </source>
</evidence>
<evidence type="ECO:0008006" key="3">
    <source>
        <dbReference type="Google" id="ProtNLM"/>
    </source>
</evidence>
<dbReference type="Proteomes" id="UP000054047">
    <property type="component" value="Unassembled WGS sequence"/>
</dbReference>
<reference evidence="1 2" key="1">
    <citation type="submission" date="2013-12" db="EMBL/GenBank/DDBJ databases">
        <title>Draft genome of the parsitic nematode Ancylostoma duodenale.</title>
        <authorList>
            <person name="Mitreva M."/>
        </authorList>
    </citation>
    <scope>NUCLEOTIDE SEQUENCE [LARGE SCALE GENOMIC DNA]</scope>
    <source>
        <strain evidence="1 2">Zhejiang</strain>
    </source>
</reference>
<dbReference type="EMBL" id="KN730305">
    <property type="protein sequence ID" value="KIH61222.1"/>
    <property type="molecule type" value="Genomic_DNA"/>
</dbReference>
<dbReference type="OrthoDB" id="5864553at2759"/>
<proteinExistence type="predicted"/>